<dbReference type="EMBL" id="BAAALD010000015">
    <property type="protein sequence ID" value="GAA1079484.1"/>
    <property type="molecule type" value="Genomic_DNA"/>
</dbReference>
<keyword evidence="2" id="KW-1185">Reference proteome</keyword>
<gene>
    <name evidence="1" type="ORF">GCM10009663_22260</name>
</gene>
<dbReference type="Proteomes" id="UP001499987">
    <property type="component" value="Unassembled WGS sequence"/>
</dbReference>
<dbReference type="RefSeq" id="WP_344623368.1">
    <property type="nucleotide sequence ID" value="NZ_BAAALD010000015.1"/>
</dbReference>
<protein>
    <submittedName>
        <fullName evidence="1">Uncharacterized protein</fullName>
    </submittedName>
</protein>
<comment type="caution">
    <text evidence="1">The sequence shown here is derived from an EMBL/GenBank/DDBJ whole genome shotgun (WGS) entry which is preliminary data.</text>
</comment>
<proteinExistence type="predicted"/>
<dbReference type="Pfam" id="PF19692">
    <property type="entry name" value="DUF6193"/>
    <property type="match status" value="1"/>
</dbReference>
<reference evidence="1 2" key="1">
    <citation type="journal article" date="2019" name="Int. J. Syst. Evol. Microbiol.">
        <title>The Global Catalogue of Microorganisms (GCM) 10K type strain sequencing project: providing services to taxonomists for standard genome sequencing and annotation.</title>
        <authorList>
            <consortium name="The Broad Institute Genomics Platform"/>
            <consortium name="The Broad Institute Genome Sequencing Center for Infectious Disease"/>
            <person name="Wu L."/>
            <person name="Ma J."/>
        </authorList>
    </citation>
    <scope>NUCLEOTIDE SEQUENCE [LARGE SCALE GENOMIC DNA]</scope>
    <source>
        <strain evidence="1 2">JCM 13002</strain>
    </source>
</reference>
<name>A0ABN1TF49_9ACTN</name>
<evidence type="ECO:0000313" key="1">
    <source>
        <dbReference type="EMBL" id="GAA1079484.1"/>
    </source>
</evidence>
<evidence type="ECO:0000313" key="2">
    <source>
        <dbReference type="Proteomes" id="UP001499987"/>
    </source>
</evidence>
<accession>A0ABN1TF49</accession>
<sequence length="262" mass="28416">MNPNSTEPTRCDPPPVNCDLYPDLASGGGLAAVLQETAAELGLSLGDIDVDDRRPLTSARTNSENFTTWIDMSAVERRFFFGVWINGTKRVWGATDDVRELARAWAAWRSGMTAREIQAAAPFVEVAELAEAHERGPAEATALSWELLLAKLRRIGERYGYPNGGAQLAAAEAAYGEPLLRQLFPFTSHFQLHFSTCTGFPYSWDVPYIEPSPGGRYRIHGPARGVFIGEANTAEQAVRAVVRGLPEGCGPAVAGTAVPVQR</sequence>
<organism evidence="1 2">
    <name type="scientific">Kitasatospora arboriphila</name>
    <dbReference type="NCBI Taxonomy" id="258052"/>
    <lineage>
        <taxon>Bacteria</taxon>
        <taxon>Bacillati</taxon>
        <taxon>Actinomycetota</taxon>
        <taxon>Actinomycetes</taxon>
        <taxon>Kitasatosporales</taxon>
        <taxon>Streptomycetaceae</taxon>
        <taxon>Kitasatospora</taxon>
    </lineage>
</organism>
<dbReference type="InterPro" id="IPR045682">
    <property type="entry name" value="DUF6193"/>
</dbReference>